<keyword evidence="1" id="KW-0645">Protease</keyword>
<gene>
    <name evidence="1" type="ORF">SAMN02927937_00632</name>
</gene>
<dbReference type="CDD" id="cd05483">
    <property type="entry name" value="retropepsin_like_bacteria"/>
    <property type="match status" value="1"/>
</dbReference>
<evidence type="ECO:0000313" key="2">
    <source>
        <dbReference type="Proteomes" id="UP000199634"/>
    </source>
</evidence>
<keyword evidence="2" id="KW-1185">Reference proteome</keyword>
<dbReference type="RefSeq" id="WP_245725264.1">
    <property type="nucleotide sequence ID" value="NZ_FNXE01000005.1"/>
</dbReference>
<reference evidence="1 2" key="1">
    <citation type="submission" date="2016-10" db="EMBL/GenBank/DDBJ databases">
        <authorList>
            <person name="de Groot N.N."/>
        </authorList>
    </citation>
    <scope>NUCLEOTIDE SEQUENCE [LARGE SCALE GENOMIC DNA]</scope>
    <source>
        <strain evidence="1 2">CGMCC 1.10825</strain>
    </source>
</reference>
<organism evidence="1 2">
    <name type="scientific">Paenimyroides marinum</name>
    <dbReference type="NCBI Taxonomy" id="1159016"/>
    <lineage>
        <taxon>Bacteria</taxon>
        <taxon>Pseudomonadati</taxon>
        <taxon>Bacteroidota</taxon>
        <taxon>Flavobacteriia</taxon>
        <taxon>Flavobacteriales</taxon>
        <taxon>Flavobacteriaceae</taxon>
        <taxon>Paenimyroides</taxon>
    </lineage>
</organism>
<dbReference type="STRING" id="1159016.SAMN02927937_00632"/>
<dbReference type="EMBL" id="FNXE01000005">
    <property type="protein sequence ID" value="SEH63928.1"/>
    <property type="molecule type" value="Genomic_DNA"/>
</dbReference>
<dbReference type="PROSITE" id="PS00141">
    <property type="entry name" value="ASP_PROTEASE"/>
    <property type="match status" value="1"/>
</dbReference>
<dbReference type="Proteomes" id="UP000199634">
    <property type="component" value="Unassembled WGS sequence"/>
</dbReference>
<accession>A0A1H6JNB5</accession>
<name>A0A1H6JNB5_9FLAO</name>
<dbReference type="InterPro" id="IPR021109">
    <property type="entry name" value="Peptidase_aspartic_dom_sf"/>
</dbReference>
<dbReference type="Pfam" id="PF13650">
    <property type="entry name" value="Asp_protease_2"/>
    <property type="match status" value="1"/>
</dbReference>
<dbReference type="InterPro" id="IPR034122">
    <property type="entry name" value="Retropepsin-like_bacterial"/>
</dbReference>
<evidence type="ECO:0000313" key="1">
    <source>
        <dbReference type="EMBL" id="SEH63928.1"/>
    </source>
</evidence>
<dbReference type="Gene3D" id="2.40.70.10">
    <property type="entry name" value="Acid Proteases"/>
    <property type="match status" value="1"/>
</dbReference>
<sequence length="171" mass="19390">MFLDTFYVVKLYQLPIFVAYQIFKKLMNDIVTVLEQQDYFSIPFRIRKSNHLFVQAKINRVKGLFLIDTGASNTCIDSSEQTFFNLLSKAHKAKASGAGANGMHAEISVNNNIQLGKWKKNGIDIILLDLTHVNIALNEYDLPKVHGIIGSDLLKSHHAIINYPLQLLFIK</sequence>
<dbReference type="AlphaFoldDB" id="A0A1H6JNB5"/>
<dbReference type="GO" id="GO:0004190">
    <property type="term" value="F:aspartic-type endopeptidase activity"/>
    <property type="evidence" value="ECO:0007669"/>
    <property type="project" value="InterPro"/>
</dbReference>
<proteinExistence type="predicted"/>
<protein>
    <submittedName>
        <fullName evidence="1">Aspartyl protease</fullName>
    </submittedName>
</protein>
<dbReference type="SUPFAM" id="SSF50630">
    <property type="entry name" value="Acid proteases"/>
    <property type="match status" value="1"/>
</dbReference>
<dbReference type="InterPro" id="IPR001969">
    <property type="entry name" value="Aspartic_peptidase_AS"/>
</dbReference>
<dbReference type="GO" id="GO:0006508">
    <property type="term" value="P:proteolysis"/>
    <property type="evidence" value="ECO:0007669"/>
    <property type="project" value="UniProtKB-KW"/>
</dbReference>
<keyword evidence="1" id="KW-0378">Hydrolase</keyword>